<proteinExistence type="predicted"/>
<dbReference type="EMBL" id="JACVVK020000020">
    <property type="protein sequence ID" value="KAK7503470.1"/>
    <property type="molecule type" value="Genomic_DNA"/>
</dbReference>
<keyword evidence="2" id="KW-1185">Reference proteome</keyword>
<sequence length="53" mass="5728">MVGSPLNPHTHSHTRNNPGYGVYTRLKYGFHAGHATALSVAPSTLRQIVTLCP</sequence>
<gene>
    <name evidence="1" type="ORF">BaRGS_00005391</name>
</gene>
<name>A0ABD0LVF1_9CAEN</name>
<dbReference type="Proteomes" id="UP001519460">
    <property type="component" value="Unassembled WGS sequence"/>
</dbReference>
<protein>
    <submittedName>
        <fullName evidence="1">Uncharacterized protein</fullName>
    </submittedName>
</protein>
<accession>A0ABD0LVF1</accession>
<evidence type="ECO:0000313" key="1">
    <source>
        <dbReference type="EMBL" id="KAK7503470.1"/>
    </source>
</evidence>
<organism evidence="1 2">
    <name type="scientific">Batillaria attramentaria</name>
    <dbReference type="NCBI Taxonomy" id="370345"/>
    <lineage>
        <taxon>Eukaryota</taxon>
        <taxon>Metazoa</taxon>
        <taxon>Spiralia</taxon>
        <taxon>Lophotrochozoa</taxon>
        <taxon>Mollusca</taxon>
        <taxon>Gastropoda</taxon>
        <taxon>Caenogastropoda</taxon>
        <taxon>Sorbeoconcha</taxon>
        <taxon>Cerithioidea</taxon>
        <taxon>Batillariidae</taxon>
        <taxon>Batillaria</taxon>
    </lineage>
</organism>
<comment type="caution">
    <text evidence="1">The sequence shown here is derived from an EMBL/GenBank/DDBJ whole genome shotgun (WGS) entry which is preliminary data.</text>
</comment>
<evidence type="ECO:0000313" key="2">
    <source>
        <dbReference type="Proteomes" id="UP001519460"/>
    </source>
</evidence>
<reference evidence="1 2" key="1">
    <citation type="journal article" date="2023" name="Sci. Data">
        <title>Genome assembly of the Korean intertidal mud-creeper Batillaria attramentaria.</title>
        <authorList>
            <person name="Patra A.K."/>
            <person name="Ho P.T."/>
            <person name="Jun S."/>
            <person name="Lee S.J."/>
            <person name="Kim Y."/>
            <person name="Won Y.J."/>
        </authorList>
    </citation>
    <scope>NUCLEOTIDE SEQUENCE [LARGE SCALE GENOMIC DNA]</scope>
    <source>
        <strain evidence="1">Wonlab-2016</strain>
    </source>
</reference>
<dbReference type="AlphaFoldDB" id="A0ABD0LVF1"/>
<feature type="non-terminal residue" evidence="1">
    <location>
        <position position="53"/>
    </location>
</feature>